<evidence type="ECO:0000256" key="7">
    <source>
        <dbReference type="SAM" id="MobiDB-lite"/>
    </source>
</evidence>
<dbReference type="CDD" id="cd21203">
    <property type="entry name" value="CH_AtKIN14-like"/>
    <property type="match status" value="1"/>
</dbReference>
<feature type="coiled-coil region" evidence="6">
    <location>
        <begin position="379"/>
        <end position="423"/>
    </location>
</feature>
<name>A0ABS8RI24_DATST</name>
<evidence type="ECO:0000256" key="3">
    <source>
        <dbReference type="ARBA" id="ARBA00022840"/>
    </source>
</evidence>
<dbReference type="InterPro" id="IPR036961">
    <property type="entry name" value="Kinesin_motor_dom_sf"/>
</dbReference>
<feature type="compositionally biased region" description="Acidic residues" evidence="7">
    <location>
        <begin position="956"/>
        <end position="965"/>
    </location>
</feature>
<evidence type="ECO:0000313" key="10">
    <source>
        <dbReference type="EMBL" id="MCD7446464.1"/>
    </source>
</evidence>
<dbReference type="CDD" id="cd01366">
    <property type="entry name" value="KISc_C_terminal"/>
    <property type="match status" value="1"/>
</dbReference>
<dbReference type="PROSITE" id="PS00411">
    <property type="entry name" value="KINESIN_MOTOR_1"/>
    <property type="match status" value="1"/>
</dbReference>
<protein>
    <submittedName>
        <fullName evidence="10">Uncharacterized protein</fullName>
    </submittedName>
</protein>
<feature type="compositionally biased region" description="Basic and acidic residues" evidence="7">
    <location>
        <begin position="871"/>
        <end position="885"/>
    </location>
</feature>
<dbReference type="InterPro" id="IPR001752">
    <property type="entry name" value="Kinesin_motor_dom"/>
</dbReference>
<dbReference type="InterPro" id="IPR027417">
    <property type="entry name" value="P-loop_NTPase"/>
</dbReference>
<feature type="compositionally biased region" description="Basic and acidic residues" evidence="7">
    <location>
        <begin position="915"/>
        <end position="928"/>
    </location>
</feature>
<feature type="compositionally biased region" description="Basic and acidic residues" evidence="7">
    <location>
        <begin position="938"/>
        <end position="952"/>
    </location>
</feature>
<dbReference type="SUPFAM" id="SSF47576">
    <property type="entry name" value="Calponin-homology domain, CH-domain"/>
    <property type="match status" value="1"/>
</dbReference>
<dbReference type="Pfam" id="PF00307">
    <property type="entry name" value="CH"/>
    <property type="match status" value="1"/>
</dbReference>
<feature type="domain" description="Calponin-homology (CH)" evidence="8">
    <location>
        <begin position="40"/>
        <end position="162"/>
    </location>
</feature>
<dbReference type="Proteomes" id="UP000823775">
    <property type="component" value="Unassembled WGS sequence"/>
</dbReference>
<evidence type="ECO:0000256" key="2">
    <source>
        <dbReference type="ARBA" id="ARBA00022741"/>
    </source>
</evidence>
<evidence type="ECO:0000259" key="9">
    <source>
        <dbReference type="PROSITE" id="PS50067"/>
    </source>
</evidence>
<proteinExistence type="inferred from homology"/>
<dbReference type="InterPro" id="IPR019821">
    <property type="entry name" value="Kinesin_motor_CS"/>
</dbReference>
<feature type="compositionally biased region" description="Polar residues" evidence="7">
    <location>
        <begin position="979"/>
        <end position="991"/>
    </location>
</feature>
<evidence type="ECO:0000256" key="6">
    <source>
        <dbReference type="SAM" id="Coils"/>
    </source>
</evidence>
<evidence type="ECO:0000256" key="1">
    <source>
        <dbReference type="ARBA" id="ARBA00010899"/>
    </source>
</evidence>
<feature type="coiled-coil region" evidence="6">
    <location>
        <begin position="786"/>
        <end position="813"/>
    </location>
</feature>
<keyword evidence="11" id="KW-1185">Reference proteome</keyword>
<feature type="region of interest" description="Disordered" evidence="7">
    <location>
        <begin position="840"/>
        <end position="1047"/>
    </location>
</feature>
<dbReference type="PRINTS" id="PR00380">
    <property type="entry name" value="KINESINHEAVY"/>
</dbReference>
<accession>A0ABS8RI24</accession>
<dbReference type="EMBL" id="JACEIK010000014">
    <property type="protein sequence ID" value="MCD7446464.1"/>
    <property type="molecule type" value="Genomic_DNA"/>
</dbReference>
<dbReference type="SMART" id="SM00129">
    <property type="entry name" value="KISc"/>
    <property type="match status" value="1"/>
</dbReference>
<keyword evidence="2 5" id="KW-0547">Nucleotide-binding</keyword>
<sequence>MATEEGILHISAASVVEDVLQQAKRLSEIDFASRRAEEASFRRYEAAEWLRKTIGVVAAKDLPAEPSEEDFRLGLRSGIVLCNVLNKVQPGAVQKVVEAPYDSANVPDGAALSAYQYFENVRNFLVAVEEMGLPSFEVSDLEKGGKSSRIINCVLALKSYAERKHGGGSGSSKCSGNSKPSSAGKQFVRRNSEPFMNSILRISSISDKSLDSSDLGHDAREMFNPSSFHMLIDEILSDKKQEDIPFIVENMLSKVMEEFEQRLASLNEQSKTSHKETVVSTTDGSTSHKETVVSTTDGSTSHKEAVVSTTDGSTSHKETVVSTTDGSTSHKETVVSTTDGSPLEITCEEAQVAIVKDEEKEASEGTCSREDIEDDGASKRQLERQLMLVEQQHKEVQQLKSTLDAAKADMQFLQLKYQEEVSNLGKHLHGIAHAASSYQKVLDENRKLYNLVQDLKGNIRVYCRVRPFMPGQPSSQTTVDHIDDGNITISTFSKNGKEAKKPFTFNRVFGPSVTQAEVFADTQPLIRSVLDGFNVCIFAYGQTGSGKTHTMTGPSNLTKETLGVNYRALSDLFLISEQRKDVIAYDISVQMVEIYNEQVRDLLTPDVEIRNSSQKGFNLPDANLVPVTSTSDVLNLMNLGHKNRAVSATAMNDRSSRSHSCLTVHVQGRNITSGSILRGSMHLVDLAGSERVDKSEVLGDRLKEATHINKSLSALGDVISALAQKSSHVPYRNSKLTQLLQDSLGGQAKTLMFVHISPEVHAVGETLSTLKFAERVSTIELGSARANKEGSDVKELKDQIASLKAALAKKEEEQGHRPLSRSSDPFRIFSMEDVGSKIEENSASKLRRRSLDSKDFQMNSPPWPQANSPASREEDKESVSGDWVDKIMVNKQDGLSRSSSSRGWEEENSLSPDLLYRKCSPDSSKVHPEQPINKVAGNKRDGQDYEASRTRSEAGSVDDFDEEAATSESSELEYPCQPNPQKVSQTPNGGTASKLKKPSPKQVKKAEMRSLIPPTSTRRLSNGLISPSTKTGRAAASEGKRKTGSGK</sequence>
<feature type="compositionally biased region" description="Polar residues" evidence="7">
    <location>
        <begin position="1013"/>
        <end position="1031"/>
    </location>
</feature>
<feature type="compositionally biased region" description="Polar residues" evidence="7">
    <location>
        <begin position="856"/>
        <end position="870"/>
    </location>
</feature>
<dbReference type="Gene3D" id="3.40.850.10">
    <property type="entry name" value="Kinesin motor domain"/>
    <property type="match status" value="1"/>
</dbReference>
<feature type="compositionally biased region" description="Basic residues" evidence="7">
    <location>
        <begin position="994"/>
        <end position="1003"/>
    </location>
</feature>
<keyword evidence="4 5" id="KW-0505">Motor protein</keyword>
<comment type="similarity">
    <text evidence="1">Belongs to the TRAFAC class myosin-kinesin ATPase superfamily. Kinesin family. KIN-14 subfamily.</text>
</comment>
<feature type="domain" description="Kinesin motor" evidence="9">
    <location>
        <begin position="458"/>
        <end position="779"/>
    </location>
</feature>
<dbReference type="SUPFAM" id="SSF52540">
    <property type="entry name" value="P-loop containing nucleoside triphosphate hydrolases"/>
    <property type="match status" value="1"/>
</dbReference>
<keyword evidence="6" id="KW-0175">Coiled coil</keyword>
<dbReference type="PROSITE" id="PS50021">
    <property type="entry name" value="CH"/>
    <property type="match status" value="1"/>
</dbReference>
<feature type="region of interest" description="Disordered" evidence="7">
    <location>
        <begin position="357"/>
        <end position="377"/>
    </location>
</feature>
<feature type="compositionally biased region" description="Low complexity" evidence="7">
    <location>
        <begin position="171"/>
        <end position="182"/>
    </location>
</feature>
<evidence type="ECO:0000256" key="5">
    <source>
        <dbReference type="PROSITE-ProRule" id="PRU00283"/>
    </source>
</evidence>
<gene>
    <name evidence="10" type="ORF">HAX54_007777</name>
</gene>
<dbReference type="InterPro" id="IPR036872">
    <property type="entry name" value="CH_dom_sf"/>
</dbReference>
<dbReference type="PANTHER" id="PTHR47972">
    <property type="entry name" value="KINESIN-LIKE PROTEIN KLP-3"/>
    <property type="match status" value="1"/>
</dbReference>
<dbReference type="Pfam" id="PF00225">
    <property type="entry name" value="Kinesin"/>
    <property type="match status" value="1"/>
</dbReference>
<evidence type="ECO:0000313" key="11">
    <source>
        <dbReference type="Proteomes" id="UP000823775"/>
    </source>
</evidence>
<evidence type="ECO:0000256" key="4">
    <source>
        <dbReference type="ARBA" id="ARBA00023175"/>
    </source>
</evidence>
<feature type="region of interest" description="Disordered" evidence="7">
    <location>
        <begin position="267"/>
        <end position="340"/>
    </location>
</feature>
<dbReference type="PROSITE" id="PS50067">
    <property type="entry name" value="KINESIN_MOTOR_2"/>
    <property type="match status" value="1"/>
</dbReference>
<reference evidence="10 11" key="1">
    <citation type="journal article" date="2021" name="BMC Genomics">
        <title>Datura genome reveals duplications of psychoactive alkaloid biosynthetic genes and high mutation rate following tissue culture.</title>
        <authorList>
            <person name="Rajewski A."/>
            <person name="Carter-House D."/>
            <person name="Stajich J."/>
            <person name="Litt A."/>
        </authorList>
    </citation>
    <scope>NUCLEOTIDE SEQUENCE [LARGE SCALE GENOMIC DNA]</scope>
    <source>
        <strain evidence="10">AR-01</strain>
    </source>
</reference>
<organism evidence="10 11">
    <name type="scientific">Datura stramonium</name>
    <name type="common">Jimsonweed</name>
    <name type="synonym">Common thornapple</name>
    <dbReference type="NCBI Taxonomy" id="4076"/>
    <lineage>
        <taxon>Eukaryota</taxon>
        <taxon>Viridiplantae</taxon>
        <taxon>Streptophyta</taxon>
        <taxon>Embryophyta</taxon>
        <taxon>Tracheophyta</taxon>
        <taxon>Spermatophyta</taxon>
        <taxon>Magnoliopsida</taxon>
        <taxon>eudicotyledons</taxon>
        <taxon>Gunneridae</taxon>
        <taxon>Pentapetalae</taxon>
        <taxon>asterids</taxon>
        <taxon>lamiids</taxon>
        <taxon>Solanales</taxon>
        <taxon>Solanaceae</taxon>
        <taxon>Solanoideae</taxon>
        <taxon>Datureae</taxon>
        <taxon>Datura</taxon>
    </lineage>
</organism>
<dbReference type="Gene3D" id="1.10.418.10">
    <property type="entry name" value="Calponin-like domain"/>
    <property type="match status" value="1"/>
</dbReference>
<comment type="caution">
    <text evidence="10">The sequence shown here is derived from an EMBL/GenBank/DDBJ whole genome shotgun (WGS) entry which is preliminary data.</text>
</comment>
<dbReference type="SMART" id="SM00033">
    <property type="entry name" value="CH"/>
    <property type="match status" value="1"/>
</dbReference>
<feature type="binding site" evidence="5">
    <location>
        <begin position="541"/>
        <end position="548"/>
    </location>
    <ligand>
        <name>ATP</name>
        <dbReference type="ChEBI" id="CHEBI:30616"/>
    </ligand>
</feature>
<dbReference type="InterPro" id="IPR001715">
    <property type="entry name" value="CH_dom"/>
</dbReference>
<keyword evidence="3 5" id="KW-0067">ATP-binding</keyword>
<evidence type="ECO:0000259" key="8">
    <source>
        <dbReference type="PROSITE" id="PS50021"/>
    </source>
</evidence>
<feature type="region of interest" description="Disordered" evidence="7">
    <location>
        <begin position="164"/>
        <end position="188"/>
    </location>
</feature>
<dbReference type="PANTHER" id="PTHR47972:SF12">
    <property type="entry name" value="KINESIN-LIKE PROTEIN KIN-14H"/>
    <property type="match status" value="1"/>
</dbReference>
<dbReference type="InterPro" id="IPR027640">
    <property type="entry name" value="Kinesin-like_fam"/>
</dbReference>